<dbReference type="Pfam" id="PF08241">
    <property type="entry name" value="Methyltransf_11"/>
    <property type="match status" value="1"/>
</dbReference>
<dbReference type="EMBL" id="JADKPN010000007">
    <property type="protein sequence ID" value="MBF4764138.1"/>
    <property type="molecule type" value="Genomic_DNA"/>
</dbReference>
<dbReference type="Gene3D" id="3.40.50.150">
    <property type="entry name" value="Vaccinia Virus protein VP39"/>
    <property type="match status" value="1"/>
</dbReference>
<dbReference type="GO" id="GO:0032259">
    <property type="term" value="P:methylation"/>
    <property type="evidence" value="ECO:0007669"/>
    <property type="project" value="UniProtKB-KW"/>
</dbReference>
<name>A0A930VFT6_9ACTN</name>
<dbReference type="PANTHER" id="PTHR42912">
    <property type="entry name" value="METHYLTRANSFERASE"/>
    <property type="match status" value="1"/>
</dbReference>
<dbReference type="CDD" id="cd02440">
    <property type="entry name" value="AdoMet_MTases"/>
    <property type="match status" value="1"/>
</dbReference>
<dbReference type="AlphaFoldDB" id="A0A930VFT6"/>
<organism evidence="2 3">
    <name type="scientific">Nocardioides islandensis</name>
    <dbReference type="NCBI Taxonomy" id="433663"/>
    <lineage>
        <taxon>Bacteria</taxon>
        <taxon>Bacillati</taxon>
        <taxon>Actinomycetota</taxon>
        <taxon>Actinomycetes</taxon>
        <taxon>Propionibacteriales</taxon>
        <taxon>Nocardioidaceae</taxon>
        <taxon>Nocardioides</taxon>
    </lineage>
</organism>
<evidence type="ECO:0000259" key="1">
    <source>
        <dbReference type="Pfam" id="PF08241"/>
    </source>
</evidence>
<protein>
    <submittedName>
        <fullName evidence="2">Class I SAM-dependent methyltransferase</fullName>
    </submittedName>
</protein>
<reference evidence="2" key="1">
    <citation type="submission" date="2020-11" db="EMBL/GenBank/DDBJ databases">
        <title>Nocardioides sp. nov., isolated from Soil of Cynanchum wilfordii Hemsley rhizosphere.</title>
        <authorList>
            <person name="Lee J.-S."/>
            <person name="Suh M.K."/>
            <person name="Kim J.-S."/>
        </authorList>
    </citation>
    <scope>NUCLEOTIDE SEQUENCE</scope>
    <source>
        <strain evidence="2">KCTC 19275</strain>
    </source>
</reference>
<sequence>MTTHAERLAPLEQQHFWFAGRDRLVRKLLDHHAAPEPVLDLGCGTGRFATSLAADGRRVLAIDRAPDVLLAPAGATVVGSAERVPLADGSVGTVMVRDVIEHLDDVAALAECHRVLRPGGLLLVLVPAWPSLWSVRDERAGHLRRYTRRTLRRVVEGAGFDVVTLRGYQLTLLPAVAAARWYAARRPTPDAAASLHQEEHPPGPLNTVLGWVNRVEASMVTWPVAVPPTGTSLVLVGRCG</sequence>
<keyword evidence="2" id="KW-0808">Transferase</keyword>
<dbReference type="Proteomes" id="UP000640489">
    <property type="component" value="Unassembled WGS sequence"/>
</dbReference>
<dbReference type="InterPro" id="IPR050508">
    <property type="entry name" value="Methyltransf_Superfamily"/>
</dbReference>
<proteinExistence type="predicted"/>
<evidence type="ECO:0000313" key="3">
    <source>
        <dbReference type="Proteomes" id="UP000640489"/>
    </source>
</evidence>
<gene>
    <name evidence="2" type="ORF">ISU07_13470</name>
</gene>
<dbReference type="GO" id="GO:0008757">
    <property type="term" value="F:S-adenosylmethionine-dependent methyltransferase activity"/>
    <property type="evidence" value="ECO:0007669"/>
    <property type="project" value="InterPro"/>
</dbReference>
<comment type="caution">
    <text evidence="2">The sequence shown here is derived from an EMBL/GenBank/DDBJ whole genome shotgun (WGS) entry which is preliminary data.</text>
</comment>
<feature type="domain" description="Methyltransferase type 11" evidence="1">
    <location>
        <begin position="39"/>
        <end position="123"/>
    </location>
</feature>
<dbReference type="SUPFAM" id="SSF53335">
    <property type="entry name" value="S-adenosyl-L-methionine-dependent methyltransferases"/>
    <property type="match status" value="1"/>
</dbReference>
<evidence type="ECO:0000313" key="2">
    <source>
        <dbReference type="EMBL" id="MBF4764138.1"/>
    </source>
</evidence>
<dbReference type="RefSeq" id="WP_194707305.1">
    <property type="nucleotide sequence ID" value="NZ_JADKPN010000007.1"/>
</dbReference>
<keyword evidence="2" id="KW-0489">Methyltransferase</keyword>
<dbReference type="InterPro" id="IPR029063">
    <property type="entry name" value="SAM-dependent_MTases_sf"/>
</dbReference>
<dbReference type="InterPro" id="IPR013216">
    <property type="entry name" value="Methyltransf_11"/>
</dbReference>
<keyword evidence="3" id="KW-1185">Reference proteome</keyword>
<accession>A0A930VFT6</accession>